<evidence type="ECO:0000256" key="9">
    <source>
        <dbReference type="SAM" id="SignalP"/>
    </source>
</evidence>
<name>A0A7J9GWJ0_9ROSI</name>
<keyword evidence="4" id="KW-0964">Secreted</keyword>
<evidence type="ECO:0000256" key="5">
    <source>
        <dbReference type="ARBA" id="ARBA00022801"/>
    </source>
</evidence>
<dbReference type="PANTHER" id="PTHR31375">
    <property type="match status" value="1"/>
</dbReference>
<comment type="caution">
    <text evidence="10">The sequence shown here is derived from an EMBL/GenBank/DDBJ whole genome shotgun (WGS) entry which is preliminary data.</text>
</comment>
<keyword evidence="11" id="KW-1185">Reference proteome</keyword>
<dbReference type="AlphaFoldDB" id="A0A7J9GWJ0"/>
<evidence type="ECO:0000256" key="1">
    <source>
        <dbReference type="ARBA" id="ARBA00004191"/>
    </source>
</evidence>
<reference evidence="10 11" key="1">
    <citation type="journal article" date="2019" name="Genome Biol. Evol.">
        <title>Insights into the evolution of the New World diploid cottons (Gossypium, subgenus Houzingenia) based on genome sequencing.</title>
        <authorList>
            <person name="Grover C.E."/>
            <person name="Arick M.A. 2nd"/>
            <person name="Thrash A."/>
            <person name="Conover J.L."/>
            <person name="Sanders W.S."/>
            <person name="Peterson D.G."/>
            <person name="Frelichowski J.E."/>
            <person name="Scheffler J.A."/>
            <person name="Scheffler B.E."/>
            <person name="Wendel J.F."/>
        </authorList>
    </citation>
    <scope>NUCLEOTIDE SEQUENCE [LARGE SCALE GENOMIC DNA]</scope>
    <source>
        <strain evidence="10">0</strain>
        <tissue evidence="10">Leaf</tissue>
    </source>
</reference>
<gene>
    <name evidence="10" type="ORF">Gohar_011830</name>
</gene>
<feature type="non-terminal residue" evidence="10">
    <location>
        <position position="1"/>
    </location>
</feature>
<dbReference type="GO" id="GO:0004650">
    <property type="term" value="F:polygalacturonase activity"/>
    <property type="evidence" value="ECO:0007669"/>
    <property type="project" value="InterPro"/>
</dbReference>
<dbReference type="Proteomes" id="UP000593560">
    <property type="component" value="Unassembled WGS sequence"/>
</dbReference>
<evidence type="ECO:0000256" key="4">
    <source>
        <dbReference type="ARBA" id="ARBA00022525"/>
    </source>
</evidence>
<evidence type="ECO:0000313" key="11">
    <source>
        <dbReference type="Proteomes" id="UP000593560"/>
    </source>
</evidence>
<comment type="subcellular location">
    <subcellularLocation>
        <location evidence="1">Secreted</location>
        <location evidence="1">Cell wall</location>
    </subcellularLocation>
</comment>
<dbReference type="OrthoDB" id="187139at2759"/>
<keyword evidence="7" id="KW-0961">Cell wall biogenesis/degradation</keyword>
<dbReference type="EMBL" id="JABFAD010000006">
    <property type="protein sequence ID" value="MBA0801464.1"/>
    <property type="molecule type" value="Genomic_DNA"/>
</dbReference>
<feature type="chain" id="PRO_5029769172" description="Pectate lyase superfamily protein domain-containing protein" evidence="9">
    <location>
        <begin position="24"/>
        <end position="179"/>
    </location>
</feature>
<evidence type="ECO:0000256" key="8">
    <source>
        <dbReference type="RuleBase" id="RU361169"/>
    </source>
</evidence>
<evidence type="ECO:0000256" key="3">
    <source>
        <dbReference type="ARBA" id="ARBA00022512"/>
    </source>
</evidence>
<dbReference type="InterPro" id="IPR000743">
    <property type="entry name" value="Glyco_hydro_28"/>
</dbReference>
<comment type="similarity">
    <text evidence="2 8">Belongs to the glycosyl hydrolase 28 family.</text>
</comment>
<feature type="signal peptide" evidence="9">
    <location>
        <begin position="1"/>
        <end position="23"/>
    </location>
</feature>
<sequence length="179" mass="19149">MAFVTKARISLILLLCLVDRNGCERTGPFNPAEALVKAKNAAAGKLGPDVKTFNVLDYGAKANGKTDSSINFIRTFKAACNFRGNAMMVIPKGDFLIGPIIFQGPCFNPSSLIIQANGIVKAQTDLSYFTGGADDTDWITFQSINGLILSGTGTFHGQGAKAWKYNDCAHKSHCVRLAA</sequence>
<evidence type="ECO:0000256" key="7">
    <source>
        <dbReference type="ARBA" id="ARBA00023316"/>
    </source>
</evidence>
<proteinExistence type="inferred from homology"/>
<evidence type="ECO:0000256" key="2">
    <source>
        <dbReference type="ARBA" id="ARBA00008834"/>
    </source>
</evidence>
<keyword evidence="9" id="KW-0732">Signal</keyword>
<dbReference type="SUPFAM" id="SSF51126">
    <property type="entry name" value="Pectin lyase-like"/>
    <property type="match status" value="1"/>
</dbReference>
<keyword evidence="3" id="KW-0134">Cell wall</keyword>
<protein>
    <recommendedName>
        <fullName evidence="12">Pectate lyase superfamily protein domain-containing protein</fullName>
    </recommendedName>
</protein>
<accession>A0A7J9GWJ0</accession>
<evidence type="ECO:0000256" key="6">
    <source>
        <dbReference type="ARBA" id="ARBA00023295"/>
    </source>
</evidence>
<evidence type="ECO:0000313" key="10">
    <source>
        <dbReference type="EMBL" id="MBA0801464.1"/>
    </source>
</evidence>
<dbReference type="Pfam" id="PF00295">
    <property type="entry name" value="Glyco_hydro_28"/>
    <property type="match status" value="1"/>
</dbReference>
<dbReference type="InterPro" id="IPR012334">
    <property type="entry name" value="Pectin_lyas_fold"/>
</dbReference>
<evidence type="ECO:0008006" key="12">
    <source>
        <dbReference type="Google" id="ProtNLM"/>
    </source>
</evidence>
<dbReference type="GO" id="GO:0071555">
    <property type="term" value="P:cell wall organization"/>
    <property type="evidence" value="ECO:0007669"/>
    <property type="project" value="UniProtKB-KW"/>
</dbReference>
<keyword evidence="6 8" id="KW-0326">Glycosidase</keyword>
<dbReference type="InterPro" id="IPR011050">
    <property type="entry name" value="Pectin_lyase_fold/virulence"/>
</dbReference>
<dbReference type="GO" id="GO:0005975">
    <property type="term" value="P:carbohydrate metabolic process"/>
    <property type="evidence" value="ECO:0007669"/>
    <property type="project" value="InterPro"/>
</dbReference>
<keyword evidence="5 8" id="KW-0378">Hydrolase</keyword>
<dbReference type="Gene3D" id="2.160.20.10">
    <property type="entry name" value="Single-stranded right-handed beta-helix, Pectin lyase-like"/>
    <property type="match status" value="1"/>
</dbReference>
<organism evidence="10 11">
    <name type="scientific">Gossypium harknessii</name>
    <dbReference type="NCBI Taxonomy" id="34285"/>
    <lineage>
        <taxon>Eukaryota</taxon>
        <taxon>Viridiplantae</taxon>
        <taxon>Streptophyta</taxon>
        <taxon>Embryophyta</taxon>
        <taxon>Tracheophyta</taxon>
        <taxon>Spermatophyta</taxon>
        <taxon>Magnoliopsida</taxon>
        <taxon>eudicotyledons</taxon>
        <taxon>Gunneridae</taxon>
        <taxon>Pentapetalae</taxon>
        <taxon>rosids</taxon>
        <taxon>malvids</taxon>
        <taxon>Malvales</taxon>
        <taxon>Malvaceae</taxon>
        <taxon>Malvoideae</taxon>
        <taxon>Gossypium</taxon>
    </lineage>
</organism>